<feature type="domain" description="EGF-like" evidence="9">
    <location>
        <begin position="381"/>
        <end position="417"/>
    </location>
</feature>
<dbReference type="SUPFAM" id="SSF57535">
    <property type="entry name" value="Complement control module/SCR domain"/>
    <property type="match status" value="1"/>
</dbReference>
<dbReference type="SMART" id="SM00032">
    <property type="entry name" value="CCP"/>
    <property type="match status" value="1"/>
</dbReference>
<dbReference type="PROSITE" id="PS00022">
    <property type="entry name" value="EGF_1"/>
    <property type="match status" value="3"/>
</dbReference>
<dbReference type="GO" id="GO:0051240">
    <property type="term" value="P:positive regulation of multicellular organismal process"/>
    <property type="evidence" value="ECO:0007669"/>
    <property type="project" value="UniProtKB-ARBA"/>
</dbReference>
<dbReference type="InterPro" id="IPR018097">
    <property type="entry name" value="EGF_Ca-bd_CS"/>
</dbReference>
<organism evidence="11 12">
    <name type="scientific">Dreissena polymorpha</name>
    <name type="common">Zebra mussel</name>
    <name type="synonym">Mytilus polymorpha</name>
    <dbReference type="NCBI Taxonomy" id="45954"/>
    <lineage>
        <taxon>Eukaryota</taxon>
        <taxon>Metazoa</taxon>
        <taxon>Spiralia</taxon>
        <taxon>Lophotrochozoa</taxon>
        <taxon>Mollusca</taxon>
        <taxon>Bivalvia</taxon>
        <taxon>Autobranchia</taxon>
        <taxon>Heteroconchia</taxon>
        <taxon>Euheterodonta</taxon>
        <taxon>Imparidentia</taxon>
        <taxon>Neoheterodontei</taxon>
        <taxon>Myida</taxon>
        <taxon>Dreissenoidea</taxon>
        <taxon>Dreissenidae</taxon>
        <taxon>Dreissena</taxon>
    </lineage>
</organism>
<dbReference type="Proteomes" id="UP000828390">
    <property type="component" value="Unassembled WGS sequence"/>
</dbReference>
<comment type="caution">
    <text evidence="6">Lacks conserved residue(s) required for the propagation of feature annotation.</text>
</comment>
<dbReference type="AlphaFoldDB" id="A0A9D4G825"/>
<dbReference type="PRINTS" id="PR00010">
    <property type="entry name" value="EGFBLOOD"/>
</dbReference>
<evidence type="ECO:0000256" key="3">
    <source>
        <dbReference type="ARBA" id="ARBA00022737"/>
    </source>
</evidence>
<dbReference type="SMART" id="SM00181">
    <property type="entry name" value="EGF"/>
    <property type="match status" value="3"/>
</dbReference>
<dbReference type="InterPro" id="IPR001881">
    <property type="entry name" value="EGF-like_Ca-bd_dom"/>
</dbReference>
<feature type="domain" description="Sushi" evidence="10">
    <location>
        <begin position="247"/>
        <end position="305"/>
    </location>
</feature>
<feature type="disulfide bond" evidence="6">
    <location>
        <begin position="331"/>
        <end position="340"/>
    </location>
</feature>
<evidence type="ECO:0000256" key="2">
    <source>
        <dbReference type="ARBA" id="ARBA00022729"/>
    </source>
</evidence>
<gene>
    <name evidence="11" type="ORF">DPMN_140685</name>
</gene>
<dbReference type="GO" id="GO:0003008">
    <property type="term" value="P:system process"/>
    <property type="evidence" value="ECO:0007669"/>
    <property type="project" value="UniProtKB-ARBA"/>
</dbReference>
<feature type="domain" description="EGF-like" evidence="9">
    <location>
        <begin position="343"/>
        <end position="379"/>
    </location>
</feature>
<dbReference type="GO" id="GO:0005509">
    <property type="term" value="F:calcium ion binding"/>
    <property type="evidence" value="ECO:0007669"/>
    <property type="project" value="InterPro"/>
</dbReference>
<dbReference type="PROSITE" id="PS00010">
    <property type="entry name" value="ASX_HYDROXYL"/>
    <property type="match status" value="2"/>
</dbReference>
<feature type="disulfide bond" evidence="6">
    <location>
        <begin position="407"/>
        <end position="416"/>
    </location>
</feature>
<proteinExistence type="predicted"/>
<dbReference type="SUPFAM" id="SSF57196">
    <property type="entry name" value="EGF/Laminin"/>
    <property type="match status" value="3"/>
</dbReference>
<dbReference type="PROSITE" id="PS50923">
    <property type="entry name" value="SUSHI"/>
    <property type="match status" value="1"/>
</dbReference>
<evidence type="ECO:0000256" key="1">
    <source>
        <dbReference type="ARBA" id="ARBA00022536"/>
    </source>
</evidence>
<name>A0A9D4G825_DREPO</name>
<evidence type="ECO:0000313" key="11">
    <source>
        <dbReference type="EMBL" id="KAH3812259.1"/>
    </source>
</evidence>
<dbReference type="CDD" id="cd00033">
    <property type="entry name" value="CCP"/>
    <property type="match status" value="1"/>
</dbReference>
<evidence type="ECO:0000313" key="12">
    <source>
        <dbReference type="Proteomes" id="UP000828390"/>
    </source>
</evidence>
<keyword evidence="12" id="KW-1185">Reference proteome</keyword>
<dbReference type="Pfam" id="PF00008">
    <property type="entry name" value="EGF"/>
    <property type="match status" value="3"/>
</dbReference>
<dbReference type="Pfam" id="PF00084">
    <property type="entry name" value="Sushi"/>
    <property type="match status" value="1"/>
</dbReference>
<dbReference type="FunFam" id="2.10.25.10:FF:000122">
    <property type="entry name" value="Protein crumbs homolog 2"/>
    <property type="match status" value="1"/>
</dbReference>
<dbReference type="CDD" id="cd00054">
    <property type="entry name" value="EGF_CA"/>
    <property type="match status" value="3"/>
</dbReference>
<dbReference type="Gene3D" id="2.10.70.10">
    <property type="entry name" value="Complement Module, domain 1"/>
    <property type="match status" value="1"/>
</dbReference>
<dbReference type="InterPro" id="IPR000436">
    <property type="entry name" value="Sushi_SCR_CCP_dom"/>
</dbReference>
<evidence type="ECO:0000256" key="8">
    <source>
        <dbReference type="SAM" id="SignalP"/>
    </source>
</evidence>
<accession>A0A9D4G825</accession>
<keyword evidence="2 8" id="KW-0732">Signal</keyword>
<comment type="caution">
    <text evidence="11">The sequence shown here is derived from an EMBL/GenBank/DDBJ whole genome shotgun (WGS) entry which is preliminary data.</text>
</comment>
<evidence type="ECO:0000256" key="5">
    <source>
        <dbReference type="ARBA" id="ARBA00023180"/>
    </source>
</evidence>
<dbReference type="PROSITE" id="PS50026">
    <property type="entry name" value="EGF_3"/>
    <property type="match status" value="3"/>
</dbReference>
<sequence length="436" mass="46731">MCQSTVFVCAILAALFAVAASNNCKTLQIQANGALTNGTYTIQNSDGQSYKIYCQFYDGYGYTFLSTSTNVNVDMSSLYDDTSHVIIRHKRSSGVQYTSTMAQLGTFSSNPVSVQYSGHSGYQGPNNTAMAPYIFVGFIPQSLNRKDDLQGWKVNGEDLTFNNCDGNPNSYIAFFFNPSGQNYTDYVGGHNKLMYQWYDGASAVAQSEYLLDEFFANYHEVHQGGCGGYSRGSNVPTGGAVGMKFTLECAVPAEVAGAQMTYQGTYIGHTSTYSCVSGYQHTDGDLSRTCSGSGAWSGSTPVCGNINECASNPCQNGGQCTDYLNSYTCACASGYQGTVCETNINECQPNPCQNGAQCTDQIYDYTCACVAGYAGKNCEINIDECASNPCQNGGKCTDGINDLNCACVAGYEGKHCEITLCSWPFGLANTEVVGWA</sequence>
<evidence type="ECO:0000259" key="10">
    <source>
        <dbReference type="PROSITE" id="PS50923"/>
    </source>
</evidence>
<dbReference type="FunFam" id="2.10.25.10:FF:000004">
    <property type="entry name" value="Neurogenic locus notch 1"/>
    <property type="match status" value="1"/>
</dbReference>
<dbReference type="InterPro" id="IPR051022">
    <property type="entry name" value="Notch_Cell-Fate_Det"/>
</dbReference>
<feature type="disulfide bond" evidence="6">
    <location>
        <begin position="369"/>
        <end position="378"/>
    </location>
</feature>
<dbReference type="InterPro" id="IPR000742">
    <property type="entry name" value="EGF"/>
</dbReference>
<dbReference type="PANTHER" id="PTHR24049">
    <property type="entry name" value="CRUMBS FAMILY MEMBER"/>
    <property type="match status" value="1"/>
</dbReference>
<keyword evidence="7" id="KW-0768">Sushi</keyword>
<reference evidence="11" key="1">
    <citation type="journal article" date="2019" name="bioRxiv">
        <title>The Genome of the Zebra Mussel, Dreissena polymorpha: A Resource for Invasive Species Research.</title>
        <authorList>
            <person name="McCartney M.A."/>
            <person name="Auch B."/>
            <person name="Kono T."/>
            <person name="Mallez S."/>
            <person name="Zhang Y."/>
            <person name="Obille A."/>
            <person name="Becker A."/>
            <person name="Abrahante J.E."/>
            <person name="Garbe J."/>
            <person name="Badalamenti J.P."/>
            <person name="Herman A."/>
            <person name="Mangelson H."/>
            <person name="Liachko I."/>
            <person name="Sullivan S."/>
            <person name="Sone E.D."/>
            <person name="Koren S."/>
            <person name="Silverstein K.A.T."/>
            <person name="Beckman K.B."/>
            <person name="Gohl D.M."/>
        </authorList>
    </citation>
    <scope>NUCLEOTIDE SEQUENCE</scope>
    <source>
        <strain evidence="11">Duluth1</strain>
        <tissue evidence="11">Whole animal</tissue>
    </source>
</reference>
<dbReference type="EMBL" id="JAIWYP010000006">
    <property type="protein sequence ID" value="KAH3812259.1"/>
    <property type="molecule type" value="Genomic_DNA"/>
</dbReference>
<dbReference type="PROSITE" id="PS01186">
    <property type="entry name" value="EGF_2"/>
    <property type="match status" value="3"/>
</dbReference>
<dbReference type="Gene3D" id="2.10.25.10">
    <property type="entry name" value="Laminin"/>
    <property type="match status" value="3"/>
</dbReference>
<keyword evidence="3" id="KW-0677">Repeat</keyword>
<evidence type="ECO:0000256" key="4">
    <source>
        <dbReference type="ARBA" id="ARBA00023157"/>
    </source>
</evidence>
<keyword evidence="1 6" id="KW-0245">EGF-like domain</keyword>
<evidence type="ECO:0000256" key="7">
    <source>
        <dbReference type="PROSITE-ProRule" id="PRU00302"/>
    </source>
</evidence>
<dbReference type="PROSITE" id="PS01187">
    <property type="entry name" value="EGF_CA"/>
    <property type="match status" value="1"/>
</dbReference>
<keyword evidence="4 6" id="KW-1015">Disulfide bond</keyword>
<dbReference type="InterPro" id="IPR000152">
    <property type="entry name" value="EGF-type_Asp/Asn_hydroxyl_site"/>
</dbReference>
<keyword evidence="5" id="KW-0325">Glycoprotein</keyword>
<protein>
    <submittedName>
        <fullName evidence="11">Uncharacterized protein</fullName>
    </submittedName>
</protein>
<evidence type="ECO:0000256" key="6">
    <source>
        <dbReference type="PROSITE-ProRule" id="PRU00076"/>
    </source>
</evidence>
<feature type="domain" description="EGF-like" evidence="9">
    <location>
        <begin position="305"/>
        <end position="341"/>
    </location>
</feature>
<dbReference type="InterPro" id="IPR035976">
    <property type="entry name" value="Sushi/SCR/CCP_sf"/>
</dbReference>
<feature type="chain" id="PRO_5038693678" evidence="8">
    <location>
        <begin position="22"/>
        <end position="436"/>
    </location>
</feature>
<evidence type="ECO:0000259" key="9">
    <source>
        <dbReference type="PROSITE" id="PS50026"/>
    </source>
</evidence>
<dbReference type="SMART" id="SM00179">
    <property type="entry name" value="EGF_CA"/>
    <property type="match status" value="3"/>
</dbReference>
<dbReference type="FunFam" id="2.10.25.10:FF:000321">
    <property type="entry name" value="Protein delta homolog 1"/>
    <property type="match status" value="1"/>
</dbReference>
<reference evidence="11" key="2">
    <citation type="submission" date="2020-11" db="EMBL/GenBank/DDBJ databases">
        <authorList>
            <person name="McCartney M.A."/>
            <person name="Auch B."/>
            <person name="Kono T."/>
            <person name="Mallez S."/>
            <person name="Becker A."/>
            <person name="Gohl D.M."/>
            <person name="Silverstein K.A.T."/>
            <person name="Koren S."/>
            <person name="Bechman K.B."/>
            <person name="Herman A."/>
            <person name="Abrahante J.E."/>
            <person name="Garbe J."/>
        </authorList>
    </citation>
    <scope>NUCLEOTIDE SEQUENCE</scope>
    <source>
        <strain evidence="11">Duluth1</strain>
        <tissue evidence="11">Whole animal</tissue>
    </source>
</reference>
<feature type="signal peptide" evidence="8">
    <location>
        <begin position="1"/>
        <end position="21"/>
    </location>
</feature>